<dbReference type="KEGG" id="lant:TUM19329_04350"/>
<dbReference type="InterPro" id="IPR023186">
    <property type="entry name" value="IUNH"/>
</dbReference>
<dbReference type="PANTHER" id="PTHR12304:SF46">
    <property type="entry name" value="INOSINE-ADENOSINE-GUANOSINE-NUCLEOSIDE HYDROLASE"/>
    <property type="match status" value="1"/>
</dbReference>
<evidence type="ECO:0000259" key="3">
    <source>
        <dbReference type="Pfam" id="PF01156"/>
    </source>
</evidence>
<accession>A0A6F8T069</accession>
<dbReference type="RefSeq" id="WP_173236060.1">
    <property type="nucleotide sequence ID" value="NZ_AP022839.1"/>
</dbReference>
<dbReference type="InterPro" id="IPR001910">
    <property type="entry name" value="Inosine/uridine_hydrolase_dom"/>
</dbReference>
<keyword evidence="2" id="KW-0326">Glycosidase</keyword>
<keyword evidence="5" id="KW-1185">Reference proteome</keyword>
<sequence>MKIIHDGDAAFDDVTALCLLLCSKNVSVEAITVSNTGEAHGLNGAENMAKVCFLLGIPEIPIAYGSEESCDSSGKPFPEYIRTEADNLFLGIELPKHPNPNITNSAVDLLVKTLEDSNERIAILATGPLTNIAELIKKYPQLAKEKIEKIVIMGGAVHIEGNIKALDTKSNNTVAEWNIYADPKAADIVFSSTIPITLVPLDATNQVPMTKEFFDSLIHKQQPALKLIYQMLKKLIDDLSMETFLQQFCLWDPLAAMICIDPQIAITERMLLAVDLETAQTKHVSGNEKNSSTIDVAIKIPDADLILRKLIDQIIDYSLHARPNIADTNFFRKSVKERVFMRDDGLQNLYN</sequence>
<organism evidence="4 5">
    <name type="scientific">Legionella antarctica</name>
    <dbReference type="NCBI Taxonomy" id="2708020"/>
    <lineage>
        <taxon>Bacteria</taxon>
        <taxon>Pseudomonadati</taxon>
        <taxon>Pseudomonadota</taxon>
        <taxon>Gammaproteobacteria</taxon>
        <taxon>Legionellales</taxon>
        <taxon>Legionellaceae</taxon>
        <taxon>Legionella</taxon>
    </lineage>
</organism>
<feature type="domain" description="Inosine/uridine-preferring nucleoside hydrolase" evidence="3">
    <location>
        <begin position="3"/>
        <end position="299"/>
    </location>
</feature>
<evidence type="ECO:0000256" key="1">
    <source>
        <dbReference type="ARBA" id="ARBA00022801"/>
    </source>
</evidence>
<dbReference type="GO" id="GO:0006152">
    <property type="term" value="P:purine nucleoside catabolic process"/>
    <property type="evidence" value="ECO:0007669"/>
    <property type="project" value="TreeGrafter"/>
</dbReference>
<protein>
    <recommendedName>
        <fullName evidence="3">Inosine/uridine-preferring nucleoside hydrolase domain-containing protein</fullName>
    </recommendedName>
</protein>
<reference evidence="4" key="1">
    <citation type="journal article" date="2020" name="Microbiol. Resour. Announc.">
        <title>Complete Genome Sequence of Novel Psychrotolerant Legionella Strain TUM19329, Isolated from Antarctic Lake Sediment.</title>
        <authorList>
            <person name="Shimada S."/>
            <person name="Nakai R."/>
            <person name="Aoki K."/>
            <person name="Shimoeda N."/>
            <person name="Ohno G."/>
            <person name="Miyazaki Y."/>
            <person name="Kudoh S."/>
            <person name="Imura S."/>
            <person name="Watanabe K."/>
            <person name="Ishii Y."/>
            <person name="Tateda K."/>
        </authorList>
    </citation>
    <scope>NUCLEOTIDE SEQUENCE [LARGE SCALE GENOMIC DNA]</scope>
    <source>
        <strain evidence="4">TUM19329</strain>
    </source>
</reference>
<dbReference type="InterPro" id="IPR036452">
    <property type="entry name" value="Ribo_hydro-like"/>
</dbReference>
<dbReference type="Proteomes" id="UP000502894">
    <property type="component" value="Chromosome"/>
</dbReference>
<keyword evidence="1" id="KW-0378">Hydrolase</keyword>
<evidence type="ECO:0000313" key="5">
    <source>
        <dbReference type="Proteomes" id="UP000502894"/>
    </source>
</evidence>
<gene>
    <name evidence="4" type="ORF">TUM19329_04350</name>
</gene>
<evidence type="ECO:0000313" key="4">
    <source>
        <dbReference type="EMBL" id="BCA94074.1"/>
    </source>
</evidence>
<dbReference type="GO" id="GO:0008477">
    <property type="term" value="F:purine nucleosidase activity"/>
    <property type="evidence" value="ECO:0007669"/>
    <property type="project" value="TreeGrafter"/>
</dbReference>
<dbReference type="PANTHER" id="PTHR12304">
    <property type="entry name" value="INOSINE-URIDINE PREFERRING NUCLEOSIDE HYDROLASE"/>
    <property type="match status" value="1"/>
</dbReference>
<dbReference type="SUPFAM" id="SSF53590">
    <property type="entry name" value="Nucleoside hydrolase"/>
    <property type="match status" value="1"/>
</dbReference>
<proteinExistence type="predicted"/>
<name>A0A6F8T069_9GAMM</name>
<dbReference type="AlphaFoldDB" id="A0A6F8T069"/>
<dbReference type="GO" id="GO:0005829">
    <property type="term" value="C:cytosol"/>
    <property type="evidence" value="ECO:0007669"/>
    <property type="project" value="TreeGrafter"/>
</dbReference>
<dbReference type="Pfam" id="PF01156">
    <property type="entry name" value="IU_nuc_hydro"/>
    <property type="match status" value="1"/>
</dbReference>
<dbReference type="Gene3D" id="3.90.245.10">
    <property type="entry name" value="Ribonucleoside hydrolase-like"/>
    <property type="match status" value="1"/>
</dbReference>
<evidence type="ECO:0000256" key="2">
    <source>
        <dbReference type="ARBA" id="ARBA00023295"/>
    </source>
</evidence>
<dbReference type="EMBL" id="AP022839">
    <property type="protein sequence ID" value="BCA94074.1"/>
    <property type="molecule type" value="Genomic_DNA"/>
</dbReference>